<evidence type="ECO:0000256" key="2">
    <source>
        <dbReference type="ARBA" id="ARBA00008900"/>
    </source>
</evidence>
<dbReference type="InterPro" id="IPR007115">
    <property type="entry name" value="6-PTP_synth/QueD"/>
</dbReference>
<reference evidence="7 8" key="1">
    <citation type="submission" date="2019-05" db="EMBL/GenBank/DDBJ databases">
        <title>Marinobacter panjinensis sp. nov., a moderately halophilic bacterium isolated from sea tidal flat environment.</title>
        <authorList>
            <person name="Yang W."/>
            <person name="An M."/>
            <person name="He W."/>
            <person name="Luo X."/>
            <person name="Zhu L."/>
            <person name="Chen G."/>
            <person name="Zhang Y."/>
            <person name="Wang Y."/>
        </authorList>
    </citation>
    <scope>NUCLEOTIDE SEQUENCE [LARGE SCALE GENOMIC DNA]</scope>
    <source>
        <strain evidence="7 8">PJ-16</strain>
    </source>
</reference>
<comment type="caution">
    <text evidence="7">The sequence shown here is derived from an EMBL/GenBank/DDBJ whole genome shotgun (WGS) entry which is preliminary data.</text>
</comment>
<evidence type="ECO:0000313" key="8">
    <source>
        <dbReference type="Proteomes" id="UP000308488"/>
    </source>
</evidence>
<dbReference type="OrthoDB" id="5820615at2"/>
<comment type="catalytic activity">
    <reaction evidence="6">
        <text>7,8-dihydroneopterin 3'-triphosphate + H2O = 6-carboxy-5,6,7,8-tetrahydropterin + triphosphate + acetaldehyde + 2 H(+)</text>
        <dbReference type="Rhea" id="RHEA:27966"/>
        <dbReference type="ChEBI" id="CHEBI:15343"/>
        <dbReference type="ChEBI" id="CHEBI:15377"/>
        <dbReference type="ChEBI" id="CHEBI:15378"/>
        <dbReference type="ChEBI" id="CHEBI:18036"/>
        <dbReference type="ChEBI" id="CHEBI:58462"/>
        <dbReference type="ChEBI" id="CHEBI:61032"/>
        <dbReference type="EC" id="4.1.2.50"/>
    </reaction>
</comment>
<dbReference type="Pfam" id="PF01242">
    <property type="entry name" value="PTPS"/>
    <property type="match status" value="1"/>
</dbReference>
<dbReference type="GO" id="GO:0070497">
    <property type="term" value="F:6-carboxytetrahydropterin synthase activity"/>
    <property type="evidence" value="ECO:0007669"/>
    <property type="project" value="UniProtKB-EC"/>
</dbReference>
<accession>A0A4U6R214</accession>
<gene>
    <name evidence="7" type="ORF">FDP08_04995</name>
</gene>
<comment type="pathway">
    <text evidence="1">Purine metabolism; 7-cyano-7-deazaguanine biosynthesis.</text>
</comment>
<keyword evidence="8" id="KW-1185">Reference proteome</keyword>
<dbReference type="RefSeq" id="WP_137434904.1">
    <property type="nucleotide sequence ID" value="NZ_JANRHC010000001.1"/>
</dbReference>
<protein>
    <recommendedName>
        <fullName evidence="4">6-carboxy-5,6,7,8-tetrahydropterin synthase</fullName>
        <ecNumber evidence="3">4.1.2.50</ecNumber>
    </recommendedName>
    <alternativeName>
        <fullName evidence="5">Queuosine biosynthesis protein QueD</fullName>
    </alternativeName>
</protein>
<dbReference type="UniPathway" id="UPA00391"/>
<evidence type="ECO:0000256" key="4">
    <source>
        <dbReference type="ARBA" id="ARBA00018141"/>
    </source>
</evidence>
<dbReference type="EC" id="4.1.2.50" evidence="3"/>
<dbReference type="EMBL" id="SZYH01000001">
    <property type="protein sequence ID" value="TKV67489.1"/>
    <property type="molecule type" value="Genomic_DNA"/>
</dbReference>
<evidence type="ECO:0000256" key="1">
    <source>
        <dbReference type="ARBA" id="ARBA00005061"/>
    </source>
</evidence>
<sequence>MNHLFVDNLTVIDFAYLDASRGLVGESWIVDVVLGGELDDQGMVFDFSNVKRTIKRVIDERVDHRLVIPRGNSGLEWNEDEPDRFVWHLTDGTRILHQSPDEAVVWLSSERVVPSAVATLLEHELRAVLPANVTDVEISLREDVIEGAYYHYVHGLKKHLGNCQRIAHGHRSPIRIDRNGHRDRDLENRWAKLWQDIYVGSEEDVTRRWVAADGTEYVTFEYEANQGEFALTLPESRVYMLDSDTTVELIAAHIAEQLKAEFPEDIIRVKAYEGVGKGAIASRGLS</sequence>
<organism evidence="7 8">
    <name type="scientific">Marinobacter panjinensis</name>
    <dbReference type="NCBI Taxonomy" id="2576384"/>
    <lineage>
        <taxon>Bacteria</taxon>
        <taxon>Pseudomonadati</taxon>
        <taxon>Pseudomonadota</taxon>
        <taxon>Gammaproteobacteria</taxon>
        <taxon>Pseudomonadales</taxon>
        <taxon>Marinobacteraceae</taxon>
        <taxon>Marinobacter</taxon>
    </lineage>
</organism>
<dbReference type="AlphaFoldDB" id="A0A4U6R214"/>
<dbReference type="InterPro" id="IPR038418">
    <property type="entry name" value="6-PTP_synth/QueD_sf"/>
</dbReference>
<dbReference type="Proteomes" id="UP000308488">
    <property type="component" value="Unassembled WGS sequence"/>
</dbReference>
<comment type="similarity">
    <text evidence="2">Belongs to the PTPS family. QueD subfamily.</text>
</comment>
<proteinExistence type="inferred from homology"/>
<evidence type="ECO:0000256" key="5">
    <source>
        <dbReference type="ARBA" id="ARBA00031449"/>
    </source>
</evidence>
<dbReference type="SUPFAM" id="SSF55620">
    <property type="entry name" value="Tetrahydrobiopterin biosynthesis enzymes-like"/>
    <property type="match status" value="2"/>
</dbReference>
<dbReference type="Gene3D" id="3.30.479.10">
    <property type="entry name" value="6-pyruvoyl tetrahydropterin synthase/QueD"/>
    <property type="match status" value="1"/>
</dbReference>
<evidence type="ECO:0000256" key="6">
    <source>
        <dbReference type="ARBA" id="ARBA00048807"/>
    </source>
</evidence>
<evidence type="ECO:0000256" key="3">
    <source>
        <dbReference type="ARBA" id="ARBA00012982"/>
    </source>
</evidence>
<name>A0A4U6R214_9GAMM</name>
<evidence type="ECO:0000313" key="7">
    <source>
        <dbReference type="EMBL" id="TKV67489.1"/>
    </source>
</evidence>